<evidence type="ECO:0000313" key="2">
    <source>
        <dbReference type="EMBL" id="OEU07680.1"/>
    </source>
</evidence>
<dbReference type="GO" id="GO:0016279">
    <property type="term" value="F:protein-lysine N-methyltransferase activity"/>
    <property type="evidence" value="ECO:0007669"/>
    <property type="project" value="TreeGrafter"/>
</dbReference>
<dbReference type="InParanoid" id="A0A1E7EP07"/>
<feature type="domain" description="SET" evidence="1">
    <location>
        <begin position="32"/>
        <end position="252"/>
    </location>
</feature>
<dbReference type="Gene3D" id="3.90.1410.10">
    <property type="entry name" value="set domain protein methyltransferase, domain 1"/>
    <property type="match status" value="1"/>
</dbReference>
<name>A0A1E7EP07_9STRA</name>
<dbReference type="KEGG" id="fcy:FRACYDRAFT_277766"/>
<keyword evidence="3" id="KW-1185">Reference proteome</keyword>
<dbReference type="AlphaFoldDB" id="A0A1E7EP07"/>
<dbReference type="CDD" id="cd10527">
    <property type="entry name" value="SET_LSMT"/>
    <property type="match status" value="1"/>
</dbReference>
<dbReference type="SUPFAM" id="SSF82199">
    <property type="entry name" value="SET domain"/>
    <property type="match status" value="1"/>
</dbReference>
<dbReference type="Pfam" id="PF00856">
    <property type="entry name" value="SET"/>
    <property type="match status" value="1"/>
</dbReference>
<dbReference type="PANTHER" id="PTHR13271:SF137">
    <property type="entry name" value="SET DOMAIN-CONTAINING PROTEIN"/>
    <property type="match status" value="1"/>
</dbReference>
<dbReference type="InterPro" id="IPR001214">
    <property type="entry name" value="SET_dom"/>
</dbReference>
<protein>
    <submittedName>
        <fullName evidence="2">SET domain-containing protein</fullName>
    </submittedName>
</protein>
<accession>A0A1E7EP07</accession>
<dbReference type="PROSITE" id="PS50280">
    <property type="entry name" value="SET"/>
    <property type="match status" value="1"/>
</dbReference>
<organism evidence="2 3">
    <name type="scientific">Fragilariopsis cylindrus CCMP1102</name>
    <dbReference type="NCBI Taxonomy" id="635003"/>
    <lineage>
        <taxon>Eukaryota</taxon>
        <taxon>Sar</taxon>
        <taxon>Stramenopiles</taxon>
        <taxon>Ochrophyta</taxon>
        <taxon>Bacillariophyta</taxon>
        <taxon>Bacillariophyceae</taxon>
        <taxon>Bacillariophycidae</taxon>
        <taxon>Bacillariales</taxon>
        <taxon>Bacillariaceae</taxon>
        <taxon>Fragilariopsis</taxon>
    </lineage>
</organism>
<dbReference type="OrthoDB" id="341421at2759"/>
<evidence type="ECO:0000259" key="1">
    <source>
        <dbReference type="PROSITE" id="PS50280"/>
    </source>
</evidence>
<evidence type="ECO:0000313" key="3">
    <source>
        <dbReference type="Proteomes" id="UP000095751"/>
    </source>
</evidence>
<reference evidence="2 3" key="1">
    <citation type="submission" date="2016-09" db="EMBL/GenBank/DDBJ databases">
        <title>Extensive genetic diversity and differential bi-allelic expression allows diatom success in the polar Southern Ocean.</title>
        <authorList>
            <consortium name="DOE Joint Genome Institute"/>
            <person name="Mock T."/>
            <person name="Otillar R.P."/>
            <person name="Strauss J."/>
            <person name="Dupont C."/>
            <person name="Frickenhaus S."/>
            <person name="Maumus F."/>
            <person name="Mcmullan M."/>
            <person name="Sanges R."/>
            <person name="Schmutz J."/>
            <person name="Toseland A."/>
            <person name="Valas R."/>
            <person name="Veluchamy A."/>
            <person name="Ward B.J."/>
            <person name="Allen A."/>
            <person name="Barry K."/>
            <person name="Falciatore A."/>
            <person name="Ferrante M."/>
            <person name="Fortunato A.E."/>
            <person name="Gloeckner G."/>
            <person name="Gruber A."/>
            <person name="Hipkin R."/>
            <person name="Janech M."/>
            <person name="Kroth P."/>
            <person name="Leese F."/>
            <person name="Lindquist E."/>
            <person name="Lyon B.R."/>
            <person name="Martin J."/>
            <person name="Mayer C."/>
            <person name="Parker M."/>
            <person name="Quesneville H."/>
            <person name="Raymond J."/>
            <person name="Uhlig C."/>
            <person name="Valentin K.U."/>
            <person name="Worden A.Z."/>
            <person name="Armbrust E.V."/>
            <person name="Bowler C."/>
            <person name="Green B."/>
            <person name="Moulton V."/>
            <person name="Van Oosterhout C."/>
            <person name="Grigoriev I."/>
        </authorList>
    </citation>
    <scope>NUCLEOTIDE SEQUENCE [LARGE SCALE GENOMIC DNA]</scope>
    <source>
        <strain evidence="2 3">CCMP1102</strain>
    </source>
</reference>
<dbReference type="PANTHER" id="PTHR13271">
    <property type="entry name" value="UNCHARACTERIZED PUTATIVE METHYLTRANSFERASE"/>
    <property type="match status" value="1"/>
</dbReference>
<dbReference type="InterPro" id="IPR046341">
    <property type="entry name" value="SET_dom_sf"/>
</dbReference>
<gene>
    <name evidence="2" type="ORF">FRACYDRAFT_277766</name>
</gene>
<dbReference type="EMBL" id="KV784384">
    <property type="protein sequence ID" value="OEU07680.1"/>
    <property type="molecule type" value="Genomic_DNA"/>
</dbReference>
<proteinExistence type="predicted"/>
<dbReference type="Proteomes" id="UP000095751">
    <property type="component" value="Unassembled WGS sequence"/>
</dbReference>
<sequence length="416" mass="47748">MSNFIDINEYTAARDIGTFDEWSTNCGVQRSDGFQIVESETNTGDIDYSIITTEPIPGESPVLFVSNEMIFTSENIRAEFAGQNLGLEDAEQLLEKLGVPPSYFSQYHLFLKILIEYQNGSDSPWYPWLNSLPRKFSNGSSMTPYCYECLPPLVSKLSMNERIKFINFYKSLQVISPNLLSDDIRNNQELSKWAYNIVYTRCFGNTLVPMADMFNHASIDVNIEIRMDENQNCYVYSLRDIQPNEPLCLSYGDPTNPSHLFATYGFLDESSPATFCKIMNIKPTPELQNIGLDYTKMLFFKDTGDITEEVWDVLLYQILELRGEQNVKAEFYNAHMNGDADTKNDIHQRYFEYTSSTLKDHVDTFLKELDDLSAKALTKNVNEHPRIPIILAHNAFVKETFLKVQTKINGMVEQYA</sequence>
<dbReference type="InterPro" id="IPR050600">
    <property type="entry name" value="SETD3_SETD6_MTase"/>
</dbReference>